<keyword evidence="3" id="KW-1185">Reference proteome</keyword>
<accession>A0ABP9E6W2</accession>
<evidence type="ECO:0000259" key="1">
    <source>
        <dbReference type="PROSITE" id="PS50943"/>
    </source>
</evidence>
<sequence length="75" mass="8119">MPDLTFNGPALRSARRRARIPATRLARAAGRTERSVRGYETGNVQPPIRIAARLAAEVGVDLVELLAPADERRAG</sequence>
<organism evidence="2 3">
    <name type="scientific">Kitasatospora terrestris</name>
    <dbReference type="NCBI Taxonomy" id="258051"/>
    <lineage>
        <taxon>Bacteria</taxon>
        <taxon>Bacillati</taxon>
        <taxon>Actinomycetota</taxon>
        <taxon>Actinomycetes</taxon>
        <taxon>Kitasatosporales</taxon>
        <taxon>Streptomycetaceae</taxon>
        <taxon>Kitasatospora</taxon>
    </lineage>
</organism>
<dbReference type="Pfam" id="PF13560">
    <property type="entry name" value="HTH_31"/>
    <property type="match status" value="1"/>
</dbReference>
<dbReference type="RefSeq" id="WP_345699154.1">
    <property type="nucleotide sequence ID" value="NZ_BAABIS010000001.1"/>
</dbReference>
<proteinExistence type="predicted"/>
<dbReference type="SMART" id="SM00530">
    <property type="entry name" value="HTH_XRE"/>
    <property type="match status" value="1"/>
</dbReference>
<comment type="caution">
    <text evidence="2">The sequence shown here is derived from an EMBL/GenBank/DDBJ whole genome shotgun (WGS) entry which is preliminary data.</text>
</comment>
<evidence type="ECO:0000313" key="3">
    <source>
        <dbReference type="Proteomes" id="UP001501752"/>
    </source>
</evidence>
<evidence type="ECO:0000313" key="2">
    <source>
        <dbReference type="EMBL" id="GAA4866021.1"/>
    </source>
</evidence>
<reference evidence="3" key="1">
    <citation type="journal article" date="2019" name="Int. J. Syst. Evol. Microbiol.">
        <title>The Global Catalogue of Microorganisms (GCM) 10K type strain sequencing project: providing services to taxonomists for standard genome sequencing and annotation.</title>
        <authorList>
            <consortium name="The Broad Institute Genomics Platform"/>
            <consortium name="The Broad Institute Genome Sequencing Center for Infectious Disease"/>
            <person name="Wu L."/>
            <person name="Ma J."/>
        </authorList>
    </citation>
    <scope>NUCLEOTIDE SEQUENCE [LARGE SCALE GENOMIC DNA]</scope>
    <source>
        <strain evidence="3">JCM 13006</strain>
    </source>
</reference>
<dbReference type="SUPFAM" id="SSF47413">
    <property type="entry name" value="lambda repressor-like DNA-binding domains"/>
    <property type="match status" value="1"/>
</dbReference>
<dbReference type="InterPro" id="IPR001387">
    <property type="entry name" value="Cro/C1-type_HTH"/>
</dbReference>
<dbReference type="InterPro" id="IPR010982">
    <property type="entry name" value="Lambda_DNA-bd_dom_sf"/>
</dbReference>
<protein>
    <recommendedName>
        <fullName evidence="1">HTH cro/C1-type domain-containing protein</fullName>
    </recommendedName>
</protein>
<dbReference type="EMBL" id="BAABIS010000001">
    <property type="protein sequence ID" value="GAA4866021.1"/>
    <property type="molecule type" value="Genomic_DNA"/>
</dbReference>
<dbReference type="PROSITE" id="PS50943">
    <property type="entry name" value="HTH_CROC1"/>
    <property type="match status" value="1"/>
</dbReference>
<name>A0ABP9E6W2_9ACTN</name>
<dbReference type="Gene3D" id="1.10.260.40">
    <property type="entry name" value="lambda repressor-like DNA-binding domains"/>
    <property type="match status" value="1"/>
</dbReference>
<feature type="domain" description="HTH cro/C1-type" evidence="1">
    <location>
        <begin position="11"/>
        <end position="65"/>
    </location>
</feature>
<dbReference type="Proteomes" id="UP001501752">
    <property type="component" value="Unassembled WGS sequence"/>
</dbReference>
<dbReference type="CDD" id="cd00093">
    <property type="entry name" value="HTH_XRE"/>
    <property type="match status" value="1"/>
</dbReference>
<gene>
    <name evidence="2" type="ORF">GCM10023235_50510</name>
</gene>